<name>A0ABM8UQC2_9BACT</name>
<dbReference type="RefSeq" id="WP_215233783.1">
    <property type="nucleotide sequence ID" value="NZ_CAJRAU010000003.1"/>
</dbReference>
<accession>A0ABM8UQC2</accession>
<comment type="caution">
    <text evidence="1">The sequence shown here is derived from an EMBL/GenBank/DDBJ whole genome shotgun (WGS) entry which is preliminary data.</text>
</comment>
<evidence type="ECO:0008006" key="3">
    <source>
        <dbReference type="Google" id="ProtNLM"/>
    </source>
</evidence>
<evidence type="ECO:0000313" key="2">
    <source>
        <dbReference type="Proteomes" id="UP000679725"/>
    </source>
</evidence>
<dbReference type="EMBL" id="CAJRAU010000003">
    <property type="protein sequence ID" value="CAG5069688.1"/>
    <property type="molecule type" value="Genomic_DNA"/>
</dbReference>
<proteinExistence type="predicted"/>
<keyword evidence="2" id="KW-1185">Reference proteome</keyword>
<evidence type="ECO:0000313" key="1">
    <source>
        <dbReference type="EMBL" id="CAG5069688.1"/>
    </source>
</evidence>
<protein>
    <recommendedName>
        <fullName evidence="3">Lipoprotein</fullName>
    </recommendedName>
</protein>
<reference evidence="1 2" key="1">
    <citation type="submission" date="2021-04" db="EMBL/GenBank/DDBJ databases">
        <authorList>
            <person name="Rodrigo-Torres L."/>
            <person name="Arahal R. D."/>
            <person name="Lucena T."/>
        </authorList>
    </citation>
    <scope>NUCLEOTIDE SEQUENCE [LARGE SCALE GENOMIC DNA]</scope>
    <source>
        <strain evidence="1 2">CECT 9623</strain>
    </source>
</reference>
<organism evidence="1 2">
    <name type="scientific">Dyadobacter linearis</name>
    <dbReference type="NCBI Taxonomy" id="2823330"/>
    <lineage>
        <taxon>Bacteria</taxon>
        <taxon>Pseudomonadati</taxon>
        <taxon>Bacteroidota</taxon>
        <taxon>Cytophagia</taxon>
        <taxon>Cytophagales</taxon>
        <taxon>Spirosomataceae</taxon>
        <taxon>Dyadobacter</taxon>
    </lineage>
</organism>
<dbReference type="Proteomes" id="UP000679725">
    <property type="component" value="Unassembled WGS sequence"/>
</dbReference>
<sequence>MKKLLLIISGICCVFSCKNGSIDKRDEGLAYKETIEINASPRTTLTFFDFSDGRCPEDVNCIWEGHTSVDLLLSSTTEGGITEHVEMCLGGCSFFRKDTTEVFRTVNDTVVKSFAGQQYRFILSSLTPARKSTDIPKKENHRITLTIEKQ</sequence>
<gene>
    <name evidence="1" type="ORF">DYBT9623_02425</name>
</gene>